<sequence>MVQAFKAIRLALNALRPAVPGGGRNTDYNVTNDAFACDARLKGFFTSRAGVYECPIVSKDFWLFFAFFVGCEPGGPYDGPSPGSASGGAVWREGYVSVQWGAADGGLRADVERQMRRWRRATDRGKNMDELDETEQWLYKTGTVVTEWLDTVVATSKRVDDLSPSCIHFMIYGYDGTNFKGGLHVDSRLRAVARARVKRLIVPAADCNDRDLLFVAANGHMGRGRFKGFFSFKRRWTRIVGVARGAVLMDAVGAGALPLLPAGCADLSGDENHLSAEEVRFLHAAFATVNASGGRGLEAGKIAVSIVFSGHPKRRRGDEGMRLL</sequence>
<gene>
    <name evidence="1" type="ORF">PCAL00307_LOCUS20942</name>
    <name evidence="2" type="ORF">PECAL_4P25370</name>
</gene>
<keyword evidence="3" id="KW-1185">Reference proteome</keyword>
<reference evidence="2" key="2">
    <citation type="submission" date="2021-11" db="EMBL/GenBank/DDBJ databases">
        <authorList>
            <consortium name="Genoscope - CEA"/>
            <person name="William W."/>
        </authorList>
    </citation>
    <scope>NUCLEOTIDE SEQUENCE</scope>
</reference>
<evidence type="ECO:0000313" key="1">
    <source>
        <dbReference type="EMBL" id="CAE0705493.1"/>
    </source>
</evidence>
<evidence type="ECO:0000313" key="3">
    <source>
        <dbReference type="Proteomes" id="UP000789595"/>
    </source>
</evidence>
<name>A0A7S4ECX7_9STRA</name>
<dbReference type="AlphaFoldDB" id="A0A7S4ECX7"/>
<organism evidence="1">
    <name type="scientific">Pelagomonas calceolata</name>
    <dbReference type="NCBI Taxonomy" id="35677"/>
    <lineage>
        <taxon>Eukaryota</taxon>
        <taxon>Sar</taxon>
        <taxon>Stramenopiles</taxon>
        <taxon>Ochrophyta</taxon>
        <taxon>Pelagophyceae</taxon>
        <taxon>Pelagomonadales</taxon>
        <taxon>Pelagomonadaceae</taxon>
        <taxon>Pelagomonas</taxon>
    </lineage>
</organism>
<dbReference type="EMBL" id="CAKKNE010000004">
    <property type="protein sequence ID" value="CAH0375211.1"/>
    <property type="molecule type" value="Genomic_DNA"/>
</dbReference>
<proteinExistence type="predicted"/>
<reference evidence="1" key="1">
    <citation type="submission" date="2021-01" db="EMBL/GenBank/DDBJ databases">
        <authorList>
            <person name="Corre E."/>
            <person name="Pelletier E."/>
            <person name="Niang G."/>
            <person name="Scheremetjew M."/>
            <person name="Finn R."/>
            <person name="Kale V."/>
            <person name="Holt S."/>
            <person name="Cochrane G."/>
            <person name="Meng A."/>
            <person name="Brown T."/>
            <person name="Cohen L."/>
        </authorList>
    </citation>
    <scope>NUCLEOTIDE SEQUENCE</scope>
    <source>
        <strain evidence="1">CCMP1756</strain>
    </source>
</reference>
<dbReference type="EMBL" id="HBIW01024282">
    <property type="protein sequence ID" value="CAE0705493.1"/>
    <property type="molecule type" value="Transcribed_RNA"/>
</dbReference>
<dbReference type="Proteomes" id="UP000789595">
    <property type="component" value="Unassembled WGS sequence"/>
</dbReference>
<evidence type="ECO:0000313" key="2">
    <source>
        <dbReference type="EMBL" id="CAH0375211.1"/>
    </source>
</evidence>
<accession>A0A7S4ECX7</accession>
<protein>
    <submittedName>
        <fullName evidence="1">Uncharacterized protein</fullName>
    </submittedName>
</protein>